<dbReference type="Gene3D" id="1.10.260.40">
    <property type="entry name" value="lambda repressor-like DNA-binding domains"/>
    <property type="match status" value="1"/>
</dbReference>
<dbReference type="InterPro" id="IPR010982">
    <property type="entry name" value="Lambda_DNA-bd_dom_sf"/>
</dbReference>
<evidence type="ECO:0000256" key="1">
    <source>
        <dbReference type="ARBA" id="ARBA00023015"/>
    </source>
</evidence>
<dbReference type="SUPFAM" id="SSF47413">
    <property type="entry name" value="lambda repressor-like DNA-binding domains"/>
    <property type="match status" value="1"/>
</dbReference>
<dbReference type="SUPFAM" id="SSF53822">
    <property type="entry name" value="Periplasmic binding protein-like I"/>
    <property type="match status" value="1"/>
</dbReference>
<evidence type="ECO:0000256" key="2">
    <source>
        <dbReference type="ARBA" id="ARBA00023125"/>
    </source>
</evidence>
<keyword evidence="6" id="KW-1185">Reference proteome</keyword>
<dbReference type="OrthoDB" id="3324394at2"/>
<reference evidence="5 6" key="1">
    <citation type="submission" date="2018-04" db="EMBL/GenBank/DDBJ databases">
        <authorList>
            <person name="Li J."/>
        </authorList>
    </citation>
    <scope>NUCLEOTIDE SEQUENCE [LARGE SCALE GENOMIC DNA]</scope>
    <source>
        <strain evidence="6">30A</strain>
    </source>
</reference>
<dbReference type="Pfam" id="PF00356">
    <property type="entry name" value="LacI"/>
    <property type="match status" value="1"/>
</dbReference>
<evidence type="ECO:0000259" key="4">
    <source>
        <dbReference type="PROSITE" id="PS50932"/>
    </source>
</evidence>
<keyword evidence="1" id="KW-0805">Transcription regulation</keyword>
<dbReference type="InterPro" id="IPR028082">
    <property type="entry name" value="Peripla_BP_I"/>
</dbReference>
<dbReference type="InterPro" id="IPR000843">
    <property type="entry name" value="HTH_LacI"/>
</dbReference>
<evidence type="ECO:0000256" key="3">
    <source>
        <dbReference type="ARBA" id="ARBA00023163"/>
    </source>
</evidence>
<sequence>MPRTADAAGSAKPRQRALSGGVGLAEVAAHAGVSEATVSRVINRKYGVSVSTREAVERSMRSLGFAREVRGELVLLLVPDLVNPIFAQLCNAIESELSPHGLRTVLCPVHPGTVQERDYVASLADTGIAGVVFLSSMNTLRNTDPGAREMLESRGIPYVSVNGGFSDAAAPAFSSDDWRAAELAVLHLFDLGHRRIGMCAGPVGNTPADRRVEGFVQVMDRLGLPDPEDFVVRHHYNVEGGRYAAEELIPAGVTAIVAGSDEMALGAVRAIQRRGLSVPGDISVIGYDDSPLLDFTNPPLTTVRQPVDRLAEHTARGIVALIGDRDVPTDEEYLEPELRLRASTGPVRSRGRA</sequence>
<dbReference type="PROSITE" id="PS50932">
    <property type="entry name" value="HTH_LACI_2"/>
    <property type="match status" value="1"/>
</dbReference>
<dbReference type="CDD" id="cd06267">
    <property type="entry name" value="PBP1_LacI_sugar_binding-like"/>
    <property type="match status" value="1"/>
</dbReference>
<dbReference type="PANTHER" id="PTHR30146:SF153">
    <property type="entry name" value="LACTOSE OPERON REPRESSOR"/>
    <property type="match status" value="1"/>
</dbReference>
<dbReference type="Proteomes" id="UP000244729">
    <property type="component" value="Chromosome"/>
</dbReference>
<feature type="domain" description="HTH lacI-type" evidence="4">
    <location>
        <begin position="22"/>
        <end position="75"/>
    </location>
</feature>
<dbReference type="Gene3D" id="3.40.50.2300">
    <property type="match status" value="2"/>
</dbReference>
<dbReference type="PANTHER" id="PTHR30146">
    <property type="entry name" value="LACI-RELATED TRANSCRIPTIONAL REPRESSOR"/>
    <property type="match status" value="1"/>
</dbReference>
<dbReference type="SMART" id="SM00354">
    <property type="entry name" value="HTH_LACI"/>
    <property type="match status" value="1"/>
</dbReference>
<keyword evidence="3" id="KW-0804">Transcription</keyword>
<dbReference type="Pfam" id="PF13377">
    <property type="entry name" value="Peripla_BP_3"/>
    <property type="match status" value="1"/>
</dbReference>
<dbReference type="EMBL" id="CP028913">
    <property type="protein sequence ID" value="AWB96631.1"/>
    <property type="molecule type" value="Genomic_DNA"/>
</dbReference>
<name>A0A2S0WZ97_9MICO</name>
<protein>
    <submittedName>
        <fullName evidence="5">LacI family transcriptional regulator</fullName>
    </submittedName>
</protein>
<dbReference type="AlphaFoldDB" id="A0A2S0WZ97"/>
<dbReference type="GO" id="GO:0000976">
    <property type="term" value="F:transcription cis-regulatory region binding"/>
    <property type="evidence" value="ECO:0007669"/>
    <property type="project" value="TreeGrafter"/>
</dbReference>
<dbReference type="PROSITE" id="PS00356">
    <property type="entry name" value="HTH_LACI_1"/>
    <property type="match status" value="1"/>
</dbReference>
<dbReference type="GO" id="GO:0003700">
    <property type="term" value="F:DNA-binding transcription factor activity"/>
    <property type="evidence" value="ECO:0007669"/>
    <property type="project" value="TreeGrafter"/>
</dbReference>
<gene>
    <name evidence="5" type="ORF">DCE93_14060</name>
</gene>
<accession>A0A2S0WZ97</accession>
<evidence type="ECO:0000313" key="6">
    <source>
        <dbReference type="Proteomes" id="UP000244729"/>
    </source>
</evidence>
<dbReference type="CDD" id="cd01392">
    <property type="entry name" value="HTH_LacI"/>
    <property type="match status" value="1"/>
</dbReference>
<organism evidence="5 6">
    <name type="scientific">Agromyces badenianii</name>
    <dbReference type="NCBI Taxonomy" id="2080742"/>
    <lineage>
        <taxon>Bacteria</taxon>
        <taxon>Bacillati</taxon>
        <taxon>Actinomycetota</taxon>
        <taxon>Actinomycetes</taxon>
        <taxon>Micrococcales</taxon>
        <taxon>Microbacteriaceae</taxon>
        <taxon>Agromyces</taxon>
    </lineage>
</organism>
<dbReference type="KEGG" id="agm:DCE93_14060"/>
<keyword evidence="2" id="KW-0238">DNA-binding</keyword>
<proteinExistence type="predicted"/>
<evidence type="ECO:0000313" key="5">
    <source>
        <dbReference type="EMBL" id="AWB96631.1"/>
    </source>
</evidence>
<dbReference type="InterPro" id="IPR046335">
    <property type="entry name" value="LacI/GalR-like_sensor"/>
</dbReference>
<dbReference type="RefSeq" id="WP_108596425.1">
    <property type="nucleotide sequence ID" value="NZ_CP028913.1"/>
</dbReference>